<dbReference type="HOGENOM" id="CLU_007207_0_2_7"/>
<evidence type="ECO:0000313" key="6">
    <source>
        <dbReference type="Proteomes" id="UP000019141"/>
    </source>
</evidence>
<evidence type="ECO:0000259" key="3">
    <source>
        <dbReference type="Pfam" id="PF00465"/>
    </source>
</evidence>
<dbReference type="CDD" id="cd08192">
    <property type="entry name" value="MAR-like"/>
    <property type="match status" value="1"/>
</dbReference>
<dbReference type="GO" id="GO:0046872">
    <property type="term" value="F:metal ion binding"/>
    <property type="evidence" value="ECO:0007669"/>
    <property type="project" value="InterPro"/>
</dbReference>
<keyword evidence="2" id="KW-0560">Oxidoreductase</keyword>
<reference evidence="5 6" key="1">
    <citation type="journal article" date="2014" name="Nature">
        <title>An environmental bacterial taxon with a large and distinct metabolic repertoire.</title>
        <authorList>
            <person name="Wilson M.C."/>
            <person name="Mori T."/>
            <person name="Ruckert C."/>
            <person name="Uria A.R."/>
            <person name="Helf M.J."/>
            <person name="Takada K."/>
            <person name="Gernert C."/>
            <person name="Steffens U.A."/>
            <person name="Heycke N."/>
            <person name="Schmitt S."/>
            <person name="Rinke C."/>
            <person name="Helfrich E.J."/>
            <person name="Brachmann A.O."/>
            <person name="Gurgui C."/>
            <person name="Wakimoto T."/>
            <person name="Kracht M."/>
            <person name="Crusemann M."/>
            <person name="Hentschel U."/>
            <person name="Abe I."/>
            <person name="Matsunaga S."/>
            <person name="Kalinowski J."/>
            <person name="Takeyama H."/>
            <person name="Piel J."/>
        </authorList>
    </citation>
    <scope>NUCLEOTIDE SEQUENCE [LARGE SCALE GENOMIC DNA]</scope>
    <source>
        <strain evidence="6">TSY1</strain>
    </source>
</reference>
<keyword evidence="6" id="KW-1185">Reference proteome</keyword>
<proteinExistence type="inferred from homology"/>
<name>W4LKU6_ENTF1</name>
<evidence type="ECO:0000256" key="2">
    <source>
        <dbReference type="ARBA" id="ARBA00023002"/>
    </source>
</evidence>
<dbReference type="Gene3D" id="1.20.1090.10">
    <property type="entry name" value="Dehydroquinate synthase-like - alpha domain"/>
    <property type="match status" value="1"/>
</dbReference>
<dbReference type="SUPFAM" id="SSF56796">
    <property type="entry name" value="Dehydroquinate synthase-like"/>
    <property type="match status" value="1"/>
</dbReference>
<protein>
    <submittedName>
        <fullName evidence="5">Uncharacterized protein</fullName>
    </submittedName>
</protein>
<gene>
    <name evidence="5" type="ORF">ETSY1_17570</name>
</gene>
<dbReference type="Pfam" id="PF00465">
    <property type="entry name" value="Fe-ADH"/>
    <property type="match status" value="1"/>
</dbReference>
<comment type="similarity">
    <text evidence="1">Belongs to the iron-containing alcohol dehydrogenase family.</text>
</comment>
<dbReference type="Pfam" id="PF25137">
    <property type="entry name" value="ADH_Fe_C"/>
    <property type="match status" value="1"/>
</dbReference>
<evidence type="ECO:0000313" key="5">
    <source>
        <dbReference type="EMBL" id="ETW98723.1"/>
    </source>
</evidence>
<dbReference type="PANTHER" id="PTHR11496:SF102">
    <property type="entry name" value="ALCOHOL DEHYDROGENASE 4"/>
    <property type="match status" value="1"/>
</dbReference>
<comment type="caution">
    <text evidence="5">The sequence shown here is derived from an EMBL/GenBank/DDBJ whole genome shotgun (WGS) entry which is preliminary data.</text>
</comment>
<accession>W4LKU6</accession>
<evidence type="ECO:0000259" key="4">
    <source>
        <dbReference type="Pfam" id="PF25137"/>
    </source>
</evidence>
<dbReference type="InterPro" id="IPR039697">
    <property type="entry name" value="Alcohol_dehydrogenase_Fe"/>
</dbReference>
<dbReference type="InterPro" id="IPR001670">
    <property type="entry name" value="ADH_Fe/GldA"/>
</dbReference>
<evidence type="ECO:0000256" key="1">
    <source>
        <dbReference type="ARBA" id="ARBA00007358"/>
    </source>
</evidence>
<dbReference type="Gene3D" id="3.40.50.1970">
    <property type="match status" value="1"/>
</dbReference>
<dbReference type="InterPro" id="IPR056798">
    <property type="entry name" value="ADH_Fe_C"/>
</dbReference>
<sequence length="395" mass="41764">MTQILAGRIQYPHADGVLFGPGCAREQLHELLNGLGAKRPFLLTTPSLTRTDLLPEVRDAIGSSLVGEFTESREHTPQEVVLQAARMAREAQADALISFGGSSVVDLTKGVALVLAEGEDLSQVRVHFAPDTGLQLPDLPAPKVPHIALPTTLSGAEFTGAIGITDMSRGEKVLYLDAKLTPRWVVLDPELARATPANLWAATGMKIFADGLEALCSTRATPYTDALAQSALSILYQELPGAVANANDAAARGRCLFAAFMLLPNLLNVGLGVVAGLRHQIGGGFGVPHGVASTIVLPHVLRWNLPAATPQLAQTARSLGLEAGSDEEAAALNTISAVDEMIKALELPQRLRDVDVPQEALAGIAEHTAHDFVVATNPRPVQNSSELLEVLQAAW</sequence>
<feature type="domain" description="Fe-containing alcohol dehydrogenase-like C-terminal" evidence="4">
    <location>
        <begin position="201"/>
        <end position="394"/>
    </location>
</feature>
<dbReference type="PANTHER" id="PTHR11496">
    <property type="entry name" value="ALCOHOL DEHYDROGENASE"/>
    <property type="match status" value="1"/>
</dbReference>
<feature type="domain" description="Alcohol dehydrogenase iron-type/glycerol dehydrogenase GldA" evidence="3">
    <location>
        <begin position="17"/>
        <end position="189"/>
    </location>
</feature>
<organism evidence="5 6">
    <name type="scientific">Entotheonella factor</name>
    <dbReference type="NCBI Taxonomy" id="1429438"/>
    <lineage>
        <taxon>Bacteria</taxon>
        <taxon>Pseudomonadati</taxon>
        <taxon>Nitrospinota/Tectimicrobiota group</taxon>
        <taxon>Candidatus Tectimicrobiota</taxon>
        <taxon>Candidatus Entotheonellia</taxon>
        <taxon>Candidatus Entotheonellales</taxon>
        <taxon>Candidatus Entotheonellaceae</taxon>
        <taxon>Candidatus Entotheonella</taxon>
    </lineage>
</organism>
<dbReference type="GO" id="GO:0004022">
    <property type="term" value="F:alcohol dehydrogenase (NAD+) activity"/>
    <property type="evidence" value="ECO:0007669"/>
    <property type="project" value="TreeGrafter"/>
</dbReference>
<dbReference type="Proteomes" id="UP000019141">
    <property type="component" value="Unassembled WGS sequence"/>
</dbReference>
<dbReference type="EMBL" id="AZHW01000527">
    <property type="protein sequence ID" value="ETW98723.1"/>
    <property type="molecule type" value="Genomic_DNA"/>
</dbReference>
<dbReference type="AlphaFoldDB" id="W4LKU6"/>